<feature type="transmembrane region" description="Helical" evidence="2">
    <location>
        <begin position="39"/>
        <end position="72"/>
    </location>
</feature>
<accession>A0A1W1UJU7</accession>
<protein>
    <recommendedName>
        <fullName evidence="1">Phosphatidylglycerophosphatase A</fullName>
        <ecNumber evidence="1">3.1.3.27</ecNumber>
    </recommendedName>
    <alternativeName>
        <fullName evidence="1">Phosphatidylglycerolphosphate phosphatase A</fullName>
    </alternativeName>
</protein>
<dbReference type="EC" id="3.1.3.27" evidence="1"/>
<comment type="pathway">
    <text evidence="1">Phospholipid metabolism; phosphatidylglycerol biosynthesis; phosphatidylglycerol from CDP-diacylglycerol: step 2/2.</text>
</comment>
<comment type="catalytic activity">
    <reaction evidence="1">
        <text>a 1,2-diacyl-sn-glycero-3-phospho-(1'-sn-glycero-3'-phosphate) + H2O = a 1,2-diacyl-sn-glycero-3-phospho-(1'-sn-glycerol) + phosphate</text>
        <dbReference type="Rhea" id="RHEA:33751"/>
        <dbReference type="ChEBI" id="CHEBI:15377"/>
        <dbReference type="ChEBI" id="CHEBI:43474"/>
        <dbReference type="ChEBI" id="CHEBI:60110"/>
        <dbReference type="ChEBI" id="CHEBI:64716"/>
        <dbReference type="EC" id="3.1.3.27"/>
    </reaction>
</comment>
<organism evidence="4 5">
    <name type="scientific">Pasteurella testudinis DSM 23072</name>
    <dbReference type="NCBI Taxonomy" id="1122938"/>
    <lineage>
        <taxon>Bacteria</taxon>
        <taxon>Pseudomonadati</taxon>
        <taxon>Pseudomonadota</taxon>
        <taxon>Gammaproteobacteria</taxon>
        <taxon>Pasteurellales</taxon>
        <taxon>Pasteurellaceae</taxon>
        <taxon>Pasteurella</taxon>
    </lineage>
</organism>
<keyword evidence="1" id="KW-0997">Cell inner membrane</keyword>
<keyword evidence="1" id="KW-0378">Hydrolase</keyword>
<sequence>MNDNKLALTKVNMCDPVHFLALGFGSGLISPAPGTWGTLAGWLIGIGLLQFIAPLTLVVVAISAFVLGIYLCEKTAKDMGVHDHGAIVWDEIAAIWLVLAFIPQQNWLWYCLAFVVFRLFDIFKPYPINYFDENVKSGFGIMLDDLLAAIYTILSMLALFCLIRLGL</sequence>
<keyword evidence="1" id="KW-0460">Magnesium</keyword>
<comment type="cofactor">
    <cofactor evidence="1">
        <name>Mg(2+)</name>
        <dbReference type="ChEBI" id="CHEBI:18420"/>
    </cofactor>
</comment>
<name>A0A1W1UJU7_9PAST</name>
<keyword evidence="1 2" id="KW-0472">Membrane</keyword>
<evidence type="ECO:0000256" key="2">
    <source>
        <dbReference type="SAM" id="Phobius"/>
    </source>
</evidence>
<dbReference type="STRING" id="1122938.SAMN05660772_01766"/>
<dbReference type="Proteomes" id="UP000192408">
    <property type="component" value="Unassembled WGS sequence"/>
</dbReference>
<keyword evidence="1" id="KW-0442">Lipid degradation</keyword>
<dbReference type="Pfam" id="PF04608">
    <property type="entry name" value="PgpA"/>
    <property type="match status" value="1"/>
</dbReference>
<dbReference type="RefSeq" id="WP_084256065.1">
    <property type="nucleotide sequence ID" value="NZ_FWWV01000005.1"/>
</dbReference>
<feature type="transmembrane region" description="Helical" evidence="2">
    <location>
        <begin position="146"/>
        <end position="165"/>
    </location>
</feature>
<keyword evidence="1" id="KW-0479">Metal-binding</keyword>
<dbReference type="GO" id="GO:0006655">
    <property type="term" value="P:phosphatidylglycerol biosynthetic process"/>
    <property type="evidence" value="ECO:0007669"/>
    <property type="project" value="UniProtKB-UniPathway"/>
</dbReference>
<dbReference type="SUPFAM" id="SSF101307">
    <property type="entry name" value="YutG-like"/>
    <property type="match status" value="1"/>
</dbReference>
<keyword evidence="1" id="KW-1003">Cell membrane</keyword>
<dbReference type="UniPathway" id="UPA00084">
    <property type="reaction ID" value="UER00504"/>
</dbReference>
<dbReference type="PANTHER" id="PTHR36305:SF1">
    <property type="entry name" value="PHOSPHATIDYLGLYCEROPHOSPHATASE A"/>
    <property type="match status" value="1"/>
</dbReference>
<evidence type="ECO:0000256" key="1">
    <source>
        <dbReference type="PIRNR" id="PIRNR006162"/>
    </source>
</evidence>
<dbReference type="CDD" id="cd06971">
    <property type="entry name" value="PgpA"/>
    <property type="match status" value="1"/>
</dbReference>
<keyword evidence="2" id="KW-1133">Transmembrane helix</keyword>
<dbReference type="GO" id="GO:0005886">
    <property type="term" value="C:plasma membrane"/>
    <property type="evidence" value="ECO:0007669"/>
    <property type="project" value="UniProtKB-SubCell"/>
</dbReference>
<evidence type="ECO:0000313" key="4">
    <source>
        <dbReference type="EMBL" id="SMB81071.1"/>
    </source>
</evidence>
<comment type="function">
    <text evidence="1">Lipid phosphatase which dephosphorylates phosphatidylglycerophosphate (PGP) to phosphatidylglycerol (PG).</text>
</comment>
<keyword evidence="1" id="KW-0595">Phospholipid degradation</keyword>
<dbReference type="AlphaFoldDB" id="A0A1W1UJU7"/>
<proteinExistence type="predicted"/>
<keyword evidence="1" id="KW-1208">Phospholipid metabolism</keyword>
<dbReference type="GO" id="GO:0046872">
    <property type="term" value="F:metal ion binding"/>
    <property type="evidence" value="ECO:0007669"/>
    <property type="project" value="UniProtKB-KW"/>
</dbReference>
<comment type="subcellular location">
    <subcellularLocation>
        <location evidence="1">Cell inner membrane</location>
        <topology evidence="1">Multi-pass membrane protein</topology>
    </subcellularLocation>
</comment>
<dbReference type="InterPro" id="IPR007686">
    <property type="entry name" value="YutG/PgpA"/>
</dbReference>
<feature type="domain" description="YutG/PgpA" evidence="3">
    <location>
        <begin position="20"/>
        <end position="159"/>
    </location>
</feature>
<reference evidence="5" key="1">
    <citation type="submission" date="2017-04" db="EMBL/GenBank/DDBJ databases">
        <authorList>
            <person name="Varghese N."/>
            <person name="Submissions S."/>
        </authorList>
    </citation>
    <scope>NUCLEOTIDE SEQUENCE [LARGE SCALE GENOMIC DNA]</scope>
    <source>
        <strain evidence="5">DSM 23072</strain>
    </source>
</reference>
<dbReference type="InterPro" id="IPR036681">
    <property type="entry name" value="PgpA-like_sf"/>
</dbReference>
<dbReference type="InterPro" id="IPR026037">
    <property type="entry name" value="PgpA"/>
</dbReference>
<dbReference type="GO" id="GO:0008962">
    <property type="term" value="F:phosphatidylglycerophosphatase activity"/>
    <property type="evidence" value="ECO:0007669"/>
    <property type="project" value="UniProtKB-EC"/>
</dbReference>
<dbReference type="GO" id="GO:0009395">
    <property type="term" value="P:phospholipid catabolic process"/>
    <property type="evidence" value="ECO:0007669"/>
    <property type="project" value="UniProtKB-KW"/>
</dbReference>
<dbReference type="EMBL" id="FWWV01000005">
    <property type="protein sequence ID" value="SMB81071.1"/>
    <property type="molecule type" value="Genomic_DNA"/>
</dbReference>
<evidence type="ECO:0000313" key="5">
    <source>
        <dbReference type="Proteomes" id="UP000192408"/>
    </source>
</evidence>
<keyword evidence="5" id="KW-1185">Reference proteome</keyword>
<gene>
    <name evidence="4" type="ORF">SAMN05660772_01766</name>
</gene>
<dbReference type="PIRSF" id="PIRSF006162">
    <property type="entry name" value="PgpA"/>
    <property type="match status" value="1"/>
</dbReference>
<keyword evidence="1 2" id="KW-0812">Transmembrane</keyword>
<dbReference type="PANTHER" id="PTHR36305">
    <property type="entry name" value="PHOSPHATIDYLGLYCEROPHOSPHATASE A"/>
    <property type="match status" value="1"/>
</dbReference>
<keyword evidence="1" id="KW-0443">Lipid metabolism</keyword>
<evidence type="ECO:0000259" key="3">
    <source>
        <dbReference type="Pfam" id="PF04608"/>
    </source>
</evidence>